<keyword evidence="6" id="KW-1185">Reference proteome</keyword>
<dbReference type="OrthoDB" id="9771071at2"/>
<gene>
    <name evidence="5" type="ORF">FPZ43_16130</name>
</gene>
<dbReference type="GO" id="GO:0019867">
    <property type="term" value="C:outer membrane"/>
    <property type="evidence" value="ECO:0007669"/>
    <property type="project" value="InterPro"/>
</dbReference>
<dbReference type="EMBL" id="VOEJ01000008">
    <property type="protein sequence ID" value="TWR25810.1"/>
    <property type="molecule type" value="Genomic_DNA"/>
</dbReference>
<keyword evidence="2" id="KW-0472">Membrane</keyword>
<proteinExistence type="predicted"/>
<reference evidence="5 6" key="1">
    <citation type="submission" date="2019-07" db="EMBL/GenBank/DDBJ databases">
        <authorList>
            <person name="Kim J."/>
        </authorList>
    </citation>
    <scope>NUCLEOTIDE SEQUENCE [LARGE SCALE GENOMIC DNA]</scope>
    <source>
        <strain evidence="6">dk17</strain>
    </source>
</reference>
<dbReference type="RefSeq" id="WP_146382968.1">
    <property type="nucleotide sequence ID" value="NZ_VOEJ01000008.1"/>
</dbReference>
<organism evidence="5 6">
    <name type="scientific">Mucilaginibacter pallidiroseus</name>
    <dbReference type="NCBI Taxonomy" id="2599295"/>
    <lineage>
        <taxon>Bacteria</taxon>
        <taxon>Pseudomonadati</taxon>
        <taxon>Bacteroidota</taxon>
        <taxon>Sphingobacteriia</taxon>
        <taxon>Sphingobacteriales</taxon>
        <taxon>Sphingobacteriaceae</taxon>
        <taxon>Mucilaginibacter</taxon>
    </lineage>
</organism>
<dbReference type="Proteomes" id="UP000320042">
    <property type="component" value="Unassembled WGS sequence"/>
</dbReference>
<feature type="signal peptide" evidence="3">
    <location>
        <begin position="1"/>
        <end position="23"/>
    </location>
</feature>
<dbReference type="InterPro" id="IPR000184">
    <property type="entry name" value="Bac_surfAg_D15"/>
</dbReference>
<evidence type="ECO:0000313" key="6">
    <source>
        <dbReference type="Proteomes" id="UP000320042"/>
    </source>
</evidence>
<comment type="caution">
    <text evidence="5">The sequence shown here is derived from an EMBL/GenBank/DDBJ whole genome shotgun (WGS) entry which is preliminary data.</text>
</comment>
<comment type="subcellular location">
    <subcellularLocation>
        <location evidence="1">Membrane</location>
    </subcellularLocation>
</comment>
<keyword evidence="3" id="KW-0732">Signal</keyword>
<evidence type="ECO:0000256" key="2">
    <source>
        <dbReference type="ARBA" id="ARBA00023136"/>
    </source>
</evidence>
<protein>
    <submittedName>
        <fullName evidence="5">BamA/TamA family outer membrane protein</fullName>
    </submittedName>
</protein>
<feature type="domain" description="Bacterial surface antigen (D15)" evidence="4">
    <location>
        <begin position="197"/>
        <end position="328"/>
    </location>
</feature>
<dbReference type="Gene3D" id="2.40.160.50">
    <property type="entry name" value="membrane protein fhac: a member of the omp85/tpsb transporter family"/>
    <property type="match status" value="1"/>
</dbReference>
<feature type="chain" id="PRO_5021848428" evidence="3">
    <location>
        <begin position="24"/>
        <end position="381"/>
    </location>
</feature>
<evidence type="ECO:0000313" key="5">
    <source>
        <dbReference type="EMBL" id="TWR25810.1"/>
    </source>
</evidence>
<evidence type="ECO:0000259" key="4">
    <source>
        <dbReference type="Pfam" id="PF01103"/>
    </source>
</evidence>
<accession>A0A563U397</accession>
<evidence type="ECO:0000256" key="1">
    <source>
        <dbReference type="ARBA" id="ARBA00004370"/>
    </source>
</evidence>
<dbReference type="Pfam" id="PF01103">
    <property type="entry name" value="Omp85"/>
    <property type="match status" value="1"/>
</dbReference>
<dbReference type="AlphaFoldDB" id="A0A563U397"/>
<evidence type="ECO:0000256" key="3">
    <source>
        <dbReference type="SAM" id="SignalP"/>
    </source>
</evidence>
<sequence>MKLTRLILLILAAYFYSKGSAYAQQPEKRSWLGRQVHRLLNDTSSAGQASFTMYPTLGYAPETGIEVGASALKLFRAKNDTLNRLSELQAFAFITFNAQYGLWLDNAIYTDKDKWFFLGRTRLQRFPMFYYGIGPNTGGDNYAEVDAFNVVFKQRVLRKIVSDFFIGPEFDFQNLSSVNFKQPEQGAFELPTGSSGSTNIGYGGALVYDNRHNVLNVRKGFFSEVSYLHYKSSLGSSNSFNTVNVDVRSFHPMGKRNVLAWQVVGNFQTGNVPFNQLAMMGGDMITRGYYQGRYRDKDLIATQAEFRMLPFPFHKRLGASVFAATAVVAPSLSAISAKNIRPTGGFGLRYLLFPKKDIYLRFDVGFSKEGANFYVFNGEAF</sequence>
<name>A0A563U397_9SPHI</name>